<evidence type="ECO:0000313" key="3">
    <source>
        <dbReference type="Proteomes" id="UP001208570"/>
    </source>
</evidence>
<name>A0AAD9MZI3_9ANNE</name>
<reference evidence="2" key="1">
    <citation type="journal article" date="2023" name="Mol. Biol. Evol.">
        <title>Third-Generation Sequencing Reveals the Adaptive Role of the Epigenome in Three Deep-Sea Polychaetes.</title>
        <authorList>
            <person name="Perez M."/>
            <person name="Aroh O."/>
            <person name="Sun Y."/>
            <person name="Lan Y."/>
            <person name="Juniper S.K."/>
            <person name="Young C.R."/>
            <person name="Angers B."/>
            <person name="Qian P.Y."/>
        </authorList>
    </citation>
    <scope>NUCLEOTIDE SEQUENCE</scope>
    <source>
        <strain evidence="2">P08H-3</strain>
    </source>
</reference>
<organism evidence="2 3">
    <name type="scientific">Paralvinella palmiformis</name>
    <dbReference type="NCBI Taxonomy" id="53620"/>
    <lineage>
        <taxon>Eukaryota</taxon>
        <taxon>Metazoa</taxon>
        <taxon>Spiralia</taxon>
        <taxon>Lophotrochozoa</taxon>
        <taxon>Annelida</taxon>
        <taxon>Polychaeta</taxon>
        <taxon>Sedentaria</taxon>
        <taxon>Canalipalpata</taxon>
        <taxon>Terebellida</taxon>
        <taxon>Terebelliformia</taxon>
        <taxon>Alvinellidae</taxon>
        <taxon>Paralvinella</taxon>
    </lineage>
</organism>
<feature type="compositionally biased region" description="Polar residues" evidence="1">
    <location>
        <begin position="53"/>
        <end position="65"/>
    </location>
</feature>
<keyword evidence="3" id="KW-1185">Reference proteome</keyword>
<evidence type="ECO:0000256" key="1">
    <source>
        <dbReference type="SAM" id="MobiDB-lite"/>
    </source>
</evidence>
<feature type="non-terminal residue" evidence="2">
    <location>
        <position position="1"/>
    </location>
</feature>
<feature type="compositionally biased region" description="Basic and acidic residues" evidence="1">
    <location>
        <begin position="66"/>
        <end position="79"/>
    </location>
</feature>
<feature type="region of interest" description="Disordered" evidence="1">
    <location>
        <begin position="1"/>
        <end position="104"/>
    </location>
</feature>
<feature type="compositionally biased region" description="Polar residues" evidence="1">
    <location>
        <begin position="80"/>
        <end position="89"/>
    </location>
</feature>
<gene>
    <name evidence="2" type="ORF">LSH36_485g02064</name>
</gene>
<sequence>ASSKQNRFLSENVVQKRSSAVRTNKDVYSNTQDDTAPVKRKRGRPPKRETDNSSRSYQKNTLKTGSRQDKSLSHKDRTATSRQVSTTGEKSQRKAGDATSNISDARVTNDDAHELMKALFSLKTAPCSDSDTFEIFDAVAAVLNDNSTDILQRMSTSWEKELTGLCPVQLVVYSHHKILISDSIQSLSTAMDALTR</sequence>
<comment type="caution">
    <text evidence="2">The sequence shown here is derived from an EMBL/GenBank/DDBJ whole genome shotgun (WGS) entry which is preliminary data.</text>
</comment>
<dbReference type="AlphaFoldDB" id="A0AAD9MZI3"/>
<feature type="non-terminal residue" evidence="2">
    <location>
        <position position="196"/>
    </location>
</feature>
<protein>
    <submittedName>
        <fullName evidence="2">Uncharacterized protein</fullName>
    </submittedName>
</protein>
<dbReference type="Proteomes" id="UP001208570">
    <property type="component" value="Unassembled WGS sequence"/>
</dbReference>
<evidence type="ECO:0000313" key="2">
    <source>
        <dbReference type="EMBL" id="KAK2148749.1"/>
    </source>
</evidence>
<proteinExistence type="predicted"/>
<feature type="compositionally biased region" description="Polar residues" evidence="1">
    <location>
        <begin position="1"/>
        <end position="34"/>
    </location>
</feature>
<dbReference type="EMBL" id="JAODUP010000485">
    <property type="protein sequence ID" value="KAK2148749.1"/>
    <property type="molecule type" value="Genomic_DNA"/>
</dbReference>
<accession>A0AAD9MZI3</accession>